<evidence type="ECO:0000313" key="8">
    <source>
        <dbReference type="EMBL" id="MCX2742510.1"/>
    </source>
</evidence>
<protein>
    <recommendedName>
        <fullName evidence="6 7">D,D-heptose 1,7-bisphosphate phosphatase</fullName>
        <ecNumber evidence="7">3.1.3.-</ecNumber>
    </recommendedName>
</protein>
<name>A0ABT3RMW6_9BACT</name>
<dbReference type="InterPro" id="IPR006549">
    <property type="entry name" value="HAD-SF_hydro_IIIA"/>
</dbReference>
<dbReference type="CDD" id="cd07503">
    <property type="entry name" value="HAD_HisB-N"/>
    <property type="match status" value="1"/>
</dbReference>
<dbReference type="InterPro" id="IPR023214">
    <property type="entry name" value="HAD_sf"/>
</dbReference>
<dbReference type="NCBIfam" id="TIGR01656">
    <property type="entry name" value="Histidinol-ppas"/>
    <property type="match status" value="1"/>
</dbReference>
<dbReference type="Pfam" id="PF00702">
    <property type="entry name" value="Hydrolase"/>
    <property type="match status" value="1"/>
</dbReference>
<dbReference type="InterPro" id="IPR004446">
    <property type="entry name" value="Heptose_bisP_phosphatase"/>
</dbReference>
<evidence type="ECO:0000256" key="6">
    <source>
        <dbReference type="ARBA" id="ARBA00031828"/>
    </source>
</evidence>
<dbReference type="GO" id="GO:0016787">
    <property type="term" value="F:hydrolase activity"/>
    <property type="evidence" value="ECO:0007669"/>
    <property type="project" value="UniProtKB-KW"/>
</dbReference>
<reference evidence="8 9" key="1">
    <citation type="submission" date="2022-11" db="EMBL/GenBank/DDBJ databases">
        <title>The characterization of three novel Bacteroidetes species and genomic analysis of their roles in tidal elemental geochemical cycles.</title>
        <authorList>
            <person name="Ma K."/>
        </authorList>
    </citation>
    <scope>NUCLEOTIDE SEQUENCE [LARGE SCALE GENOMIC DNA]</scope>
    <source>
        <strain evidence="8 9">M17</strain>
    </source>
</reference>
<dbReference type="Gene3D" id="3.40.50.1000">
    <property type="entry name" value="HAD superfamily/HAD-like"/>
    <property type="match status" value="1"/>
</dbReference>
<dbReference type="SUPFAM" id="SSF56784">
    <property type="entry name" value="HAD-like"/>
    <property type="match status" value="1"/>
</dbReference>
<dbReference type="EMBL" id="JAPFQN010000002">
    <property type="protein sequence ID" value="MCX2742510.1"/>
    <property type="molecule type" value="Genomic_DNA"/>
</dbReference>
<evidence type="ECO:0000256" key="5">
    <source>
        <dbReference type="ARBA" id="ARBA00023277"/>
    </source>
</evidence>
<evidence type="ECO:0000256" key="7">
    <source>
        <dbReference type="PIRNR" id="PIRNR004682"/>
    </source>
</evidence>
<evidence type="ECO:0000256" key="1">
    <source>
        <dbReference type="ARBA" id="ARBA00004496"/>
    </source>
</evidence>
<accession>A0ABT3RMW6</accession>
<keyword evidence="3" id="KW-0479">Metal-binding</keyword>
<proteinExistence type="inferred from homology"/>
<dbReference type="Proteomes" id="UP001209885">
    <property type="component" value="Unassembled WGS sequence"/>
</dbReference>
<dbReference type="InterPro" id="IPR006543">
    <property type="entry name" value="Histidinol-phos"/>
</dbReference>
<sequence>MDRYKNKAIFLDRDGVINRERGEYTFKISDFEILPGVVEGLKKLKREGFKLLIITNQAGISRGLYSRKDMQECHDYLHQQTDEIIDAIYYCPWHPSVSKSLSRKPASLMFERAINKFNIDPEISFMIGDKDRDLLPARELNITTIGTGNKFEYADHVVKTFNEFVKYVLS</sequence>
<keyword evidence="5 7" id="KW-0119">Carbohydrate metabolism</keyword>
<dbReference type="RefSeq" id="WP_266054752.1">
    <property type="nucleotide sequence ID" value="NZ_JAPFQN010000002.1"/>
</dbReference>
<dbReference type="PANTHER" id="PTHR42891:SF1">
    <property type="entry name" value="D-GLYCERO-BETA-D-MANNO-HEPTOSE-1,7-BISPHOSPHATE 7-PHOSPHATASE"/>
    <property type="match status" value="1"/>
</dbReference>
<keyword evidence="2 7" id="KW-0963">Cytoplasm</keyword>
<organism evidence="8 9">
    <name type="scientific">Mangrovivirga halotolerans</name>
    <dbReference type="NCBI Taxonomy" id="2993936"/>
    <lineage>
        <taxon>Bacteria</taxon>
        <taxon>Pseudomonadati</taxon>
        <taxon>Bacteroidota</taxon>
        <taxon>Cytophagia</taxon>
        <taxon>Cytophagales</taxon>
        <taxon>Mangrovivirgaceae</taxon>
        <taxon>Mangrovivirga</taxon>
    </lineage>
</organism>
<comment type="subcellular location">
    <subcellularLocation>
        <location evidence="1 7">Cytoplasm</location>
    </subcellularLocation>
</comment>
<comment type="similarity">
    <text evidence="7">Belongs to the gmhB family.</text>
</comment>
<dbReference type="NCBIfam" id="TIGR01662">
    <property type="entry name" value="HAD-SF-IIIA"/>
    <property type="match status" value="1"/>
</dbReference>
<gene>
    <name evidence="8" type="ORF">OO013_01465</name>
</gene>
<keyword evidence="4 7" id="KW-0378">Hydrolase</keyword>
<dbReference type="EC" id="3.1.3.-" evidence="7"/>
<evidence type="ECO:0000313" key="9">
    <source>
        <dbReference type="Proteomes" id="UP001209885"/>
    </source>
</evidence>
<evidence type="ECO:0000256" key="3">
    <source>
        <dbReference type="ARBA" id="ARBA00022723"/>
    </source>
</evidence>
<comment type="caution">
    <text evidence="8">The sequence shown here is derived from an EMBL/GenBank/DDBJ whole genome shotgun (WGS) entry which is preliminary data.</text>
</comment>
<evidence type="ECO:0000256" key="2">
    <source>
        <dbReference type="ARBA" id="ARBA00022490"/>
    </source>
</evidence>
<keyword evidence="9" id="KW-1185">Reference proteome</keyword>
<dbReference type="PANTHER" id="PTHR42891">
    <property type="entry name" value="D-GLYCERO-BETA-D-MANNO-HEPTOSE-1,7-BISPHOSPHATE 7-PHOSPHATASE"/>
    <property type="match status" value="1"/>
</dbReference>
<dbReference type="InterPro" id="IPR036412">
    <property type="entry name" value="HAD-like_sf"/>
</dbReference>
<evidence type="ECO:0000256" key="4">
    <source>
        <dbReference type="ARBA" id="ARBA00022801"/>
    </source>
</evidence>
<dbReference type="PIRSF" id="PIRSF004682">
    <property type="entry name" value="GmhB"/>
    <property type="match status" value="1"/>
</dbReference>